<accession>A0A316GIQ6</accession>
<dbReference type="GO" id="GO:0003688">
    <property type="term" value="F:DNA replication origin binding"/>
    <property type="evidence" value="ECO:0007669"/>
    <property type="project" value="TreeGrafter"/>
</dbReference>
<keyword evidence="3" id="KW-1185">Reference proteome</keyword>
<dbReference type="Pfam" id="PF22688">
    <property type="entry name" value="Hda_lid"/>
    <property type="match status" value="1"/>
</dbReference>
<evidence type="ECO:0000313" key="2">
    <source>
        <dbReference type="EMBL" id="PWK60977.1"/>
    </source>
</evidence>
<dbReference type="InterPro" id="IPR055199">
    <property type="entry name" value="Hda_lid"/>
</dbReference>
<dbReference type="GO" id="GO:0006270">
    <property type="term" value="P:DNA replication initiation"/>
    <property type="evidence" value="ECO:0007669"/>
    <property type="project" value="TreeGrafter"/>
</dbReference>
<gene>
    <name evidence="2" type="ORF">C7455_103177</name>
</gene>
<dbReference type="PANTHER" id="PTHR30050:SF5">
    <property type="entry name" value="DNAA REGULATORY INACTIVATOR HDA"/>
    <property type="match status" value="1"/>
</dbReference>
<dbReference type="EMBL" id="QGGW01000003">
    <property type="protein sequence ID" value="PWK60977.1"/>
    <property type="molecule type" value="Genomic_DNA"/>
</dbReference>
<sequence length="226" mass="23792">MSPRQLVLDLPFRAAMGRADFFVSEANAGAVAGLDGWRDWPGGKMLLIGPAGAGKTHLAHVFAAQGGARIVAASNLSDTDPSPLAETPALVVEDADRIAGNPVQEEALFHLHNAAADRGCALLITACAPPGHWGLRLPDLLSRMLQAAQVSVRAPDDALMAAVLVKLAADRQMTLTPALVAYVLPRIARSLADVQRFVNDLDAEALADKQKPGLRHVKQVLARLGG</sequence>
<dbReference type="InterPro" id="IPR027417">
    <property type="entry name" value="P-loop_NTPase"/>
</dbReference>
<organism evidence="2 3">
    <name type="scientific">Roseicyclus mahoneyensis</name>
    <dbReference type="NCBI Taxonomy" id="164332"/>
    <lineage>
        <taxon>Bacteria</taxon>
        <taxon>Pseudomonadati</taxon>
        <taxon>Pseudomonadota</taxon>
        <taxon>Alphaproteobacteria</taxon>
        <taxon>Rhodobacterales</taxon>
        <taxon>Roseobacteraceae</taxon>
        <taxon>Roseicyclus</taxon>
    </lineage>
</organism>
<evidence type="ECO:0000259" key="1">
    <source>
        <dbReference type="Pfam" id="PF22688"/>
    </source>
</evidence>
<dbReference type="PANTHER" id="PTHR30050">
    <property type="entry name" value="CHROMOSOMAL REPLICATION INITIATOR PROTEIN DNAA"/>
    <property type="match status" value="1"/>
</dbReference>
<dbReference type="Gene3D" id="3.40.50.300">
    <property type="entry name" value="P-loop containing nucleotide triphosphate hydrolases"/>
    <property type="match status" value="1"/>
</dbReference>
<evidence type="ECO:0000313" key="3">
    <source>
        <dbReference type="Proteomes" id="UP000245708"/>
    </source>
</evidence>
<dbReference type="Gene3D" id="1.10.8.60">
    <property type="match status" value="1"/>
</dbReference>
<name>A0A316GIQ6_9RHOB</name>
<proteinExistence type="predicted"/>
<feature type="domain" description="Hda lid" evidence="1">
    <location>
        <begin position="160"/>
        <end position="221"/>
    </location>
</feature>
<comment type="caution">
    <text evidence="2">The sequence shown here is derived from an EMBL/GenBank/DDBJ whole genome shotgun (WGS) entry which is preliminary data.</text>
</comment>
<dbReference type="AlphaFoldDB" id="A0A316GIQ6"/>
<dbReference type="SUPFAM" id="SSF52540">
    <property type="entry name" value="P-loop containing nucleoside triphosphate hydrolases"/>
    <property type="match status" value="1"/>
</dbReference>
<dbReference type="Proteomes" id="UP000245708">
    <property type="component" value="Unassembled WGS sequence"/>
</dbReference>
<reference evidence="2 3" key="1">
    <citation type="submission" date="2018-05" db="EMBL/GenBank/DDBJ databases">
        <title>Genomic Encyclopedia of Type Strains, Phase IV (KMG-IV): sequencing the most valuable type-strain genomes for metagenomic binning, comparative biology and taxonomic classification.</title>
        <authorList>
            <person name="Goeker M."/>
        </authorList>
    </citation>
    <scope>NUCLEOTIDE SEQUENCE [LARGE SCALE GENOMIC DNA]</scope>
    <source>
        <strain evidence="2 3">DSM 16097</strain>
    </source>
</reference>
<dbReference type="GO" id="GO:0005886">
    <property type="term" value="C:plasma membrane"/>
    <property type="evidence" value="ECO:0007669"/>
    <property type="project" value="TreeGrafter"/>
</dbReference>
<dbReference type="RefSeq" id="WP_245904262.1">
    <property type="nucleotide sequence ID" value="NZ_QGGW01000003.1"/>
</dbReference>
<protein>
    <submittedName>
        <fullName evidence="2">DnaA protein</fullName>
    </submittedName>
</protein>